<dbReference type="GO" id="GO:0006355">
    <property type="term" value="P:regulation of DNA-templated transcription"/>
    <property type="evidence" value="ECO:0007669"/>
    <property type="project" value="InterPro"/>
</dbReference>
<proteinExistence type="predicted"/>
<dbReference type="PROSITE" id="PS00622">
    <property type="entry name" value="HTH_LUXR_1"/>
    <property type="match status" value="1"/>
</dbReference>
<dbReference type="Proteomes" id="UP000021053">
    <property type="component" value="Unassembled WGS sequence"/>
</dbReference>
<keyword evidence="3 8" id="KW-0238">DNA-binding</keyword>
<dbReference type="InterPro" id="IPR039420">
    <property type="entry name" value="WalR-like"/>
</dbReference>
<dbReference type="InterPro" id="IPR001789">
    <property type="entry name" value="Sig_transdc_resp-reg_receiver"/>
</dbReference>
<evidence type="ECO:0000259" key="6">
    <source>
        <dbReference type="PROSITE" id="PS50043"/>
    </source>
</evidence>
<organism evidence="8 9">
    <name type="scientific">Cryptosporangium arvum DSM 44712</name>
    <dbReference type="NCBI Taxonomy" id="927661"/>
    <lineage>
        <taxon>Bacteria</taxon>
        <taxon>Bacillati</taxon>
        <taxon>Actinomycetota</taxon>
        <taxon>Actinomycetes</taxon>
        <taxon>Cryptosporangiales</taxon>
        <taxon>Cryptosporangiaceae</taxon>
        <taxon>Cryptosporangium</taxon>
    </lineage>
</organism>
<gene>
    <name evidence="8" type="ORF">CryarDRAFT_1677</name>
</gene>
<dbReference type="PATRIC" id="fig|927661.3.peg.1646"/>
<dbReference type="RefSeq" id="WP_035849555.1">
    <property type="nucleotide sequence ID" value="NZ_KK073874.1"/>
</dbReference>
<dbReference type="PRINTS" id="PR00038">
    <property type="entry name" value="HTHLUXR"/>
</dbReference>
<keyword evidence="9" id="KW-1185">Reference proteome</keyword>
<reference evidence="8 9" key="1">
    <citation type="submission" date="2013-07" db="EMBL/GenBank/DDBJ databases">
        <authorList>
            <consortium name="DOE Joint Genome Institute"/>
            <person name="Eisen J."/>
            <person name="Huntemann M."/>
            <person name="Han J."/>
            <person name="Chen A."/>
            <person name="Kyrpides N."/>
            <person name="Mavromatis K."/>
            <person name="Markowitz V."/>
            <person name="Palaniappan K."/>
            <person name="Ivanova N."/>
            <person name="Schaumberg A."/>
            <person name="Pati A."/>
            <person name="Liolios K."/>
            <person name="Nordberg H.P."/>
            <person name="Cantor M.N."/>
            <person name="Hua S.X."/>
            <person name="Woyke T."/>
        </authorList>
    </citation>
    <scope>NUCLEOTIDE SEQUENCE [LARGE SCALE GENOMIC DNA]</scope>
    <source>
        <strain evidence="8 9">DSM 44712</strain>
    </source>
</reference>
<dbReference type="GO" id="GO:0003677">
    <property type="term" value="F:DNA binding"/>
    <property type="evidence" value="ECO:0007669"/>
    <property type="project" value="UniProtKB-KW"/>
</dbReference>
<dbReference type="EMBL" id="JFBT01000001">
    <property type="protein sequence ID" value="EXG80596.1"/>
    <property type="molecule type" value="Genomic_DNA"/>
</dbReference>
<dbReference type="CDD" id="cd06170">
    <property type="entry name" value="LuxR_C_like"/>
    <property type="match status" value="1"/>
</dbReference>
<dbReference type="InterPro" id="IPR058245">
    <property type="entry name" value="NreC/VraR/RcsB-like_REC"/>
</dbReference>
<dbReference type="OrthoDB" id="154278at2"/>
<protein>
    <submittedName>
        <fullName evidence="8">Response regulator containing a CheY-like receiver domain and an HTH DNA-binding domain</fullName>
    </submittedName>
</protein>
<evidence type="ECO:0000313" key="9">
    <source>
        <dbReference type="Proteomes" id="UP000021053"/>
    </source>
</evidence>
<dbReference type="AlphaFoldDB" id="A0A011AEY4"/>
<dbReference type="CDD" id="cd17535">
    <property type="entry name" value="REC_NarL-like"/>
    <property type="match status" value="1"/>
</dbReference>
<accession>A0A011AEY4</accession>
<feature type="domain" description="HTH luxR-type" evidence="6">
    <location>
        <begin position="143"/>
        <end position="208"/>
    </location>
</feature>
<dbReference type="SUPFAM" id="SSF46894">
    <property type="entry name" value="C-terminal effector domain of the bipartite response regulators"/>
    <property type="match status" value="1"/>
</dbReference>
<feature type="domain" description="Response regulatory" evidence="7">
    <location>
        <begin position="3"/>
        <end position="116"/>
    </location>
</feature>
<keyword evidence="4" id="KW-0804">Transcription</keyword>
<dbReference type="PANTHER" id="PTHR43214">
    <property type="entry name" value="TWO-COMPONENT RESPONSE REGULATOR"/>
    <property type="match status" value="1"/>
</dbReference>
<dbReference type="GO" id="GO:0000160">
    <property type="term" value="P:phosphorelay signal transduction system"/>
    <property type="evidence" value="ECO:0007669"/>
    <property type="project" value="InterPro"/>
</dbReference>
<dbReference type="Pfam" id="PF00196">
    <property type="entry name" value="GerE"/>
    <property type="match status" value="1"/>
</dbReference>
<keyword evidence="1 5" id="KW-0597">Phosphoprotein</keyword>
<dbReference type="Pfam" id="PF00072">
    <property type="entry name" value="Response_reg"/>
    <property type="match status" value="1"/>
</dbReference>
<dbReference type="PROSITE" id="PS50110">
    <property type="entry name" value="RESPONSE_REGULATORY"/>
    <property type="match status" value="1"/>
</dbReference>
<evidence type="ECO:0000256" key="3">
    <source>
        <dbReference type="ARBA" id="ARBA00023125"/>
    </source>
</evidence>
<dbReference type="InterPro" id="IPR016032">
    <property type="entry name" value="Sig_transdc_resp-reg_C-effctor"/>
</dbReference>
<dbReference type="PROSITE" id="PS50043">
    <property type="entry name" value="HTH_LUXR_2"/>
    <property type="match status" value="1"/>
</dbReference>
<name>A0A011AEY4_9ACTN</name>
<dbReference type="InterPro" id="IPR011006">
    <property type="entry name" value="CheY-like_superfamily"/>
</dbReference>
<dbReference type="SMART" id="SM00421">
    <property type="entry name" value="HTH_LUXR"/>
    <property type="match status" value="1"/>
</dbReference>
<evidence type="ECO:0000256" key="2">
    <source>
        <dbReference type="ARBA" id="ARBA00023015"/>
    </source>
</evidence>
<dbReference type="Gene3D" id="3.40.50.2300">
    <property type="match status" value="1"/>
</dbReference>
<comment type="caution">
    <text evidence="8">The sequence shown here is derived from an EMBL/GenBank/DDBJ whole genome shotgun (WGS) entry which is preliminary data.</text>
</comment>
<evidence type="ECO:0000313" key="8">
    <source>
        <dbReference type="EMBL" id="EXG80596.1"/>
    </source>
</evidence>
<dbReference type="SUPFAM" id="SSF52172">
    <property type="entry name" value="CheY-like"/>
    <property type="match status" value="1"/>
</dbReference>
<feature type="modified residue" description="4-aspartylphosphate" evidence="5">
    <location>
        <position position="54"/>
    </location>
</feature>
<dbReference type="PANTHER" id="PTHR43214:SF24">
    <property type="entry name" value="TRANSCRIPTIONAL REGULATORY PROTEIN NARL-RELATED"/>
    <property type="match status" value="1"/>
</dbReference>
<evidence type="ECO:0000256" key="4">
    <source>
        <dbReference type="ARBA" id="ARBA00023163"/>
    </source>
</evidence>
<evidence type="ECO:0000256" key="1">
    <source>
        <dbReference type="ARBA" id="ARBA00022553"/>
    </source>
</evidence>
<evidence type="ECO:0000256" key="5">
    <source>
        <dbReference type="PROSITE-ProRule" id="PRU00169"/>
    </source>
</evidence>
<dbReference type="SMART" id="SM00448">
    <property type="entry name" value="REC"/>
    <property type="match status" value="1"/>
</dbReference>
<keyword evidence="2" id="KW-0805">Transcription regulation</keyword>
<dbReference type="HOGENOM" id="CLU_000445_90_10_11"/>
<dbReference type="InterPro" id="IPR000792">
    <property type="entry name" value="Tscrpt_reg_LuxR_C"/>
</dbReference>
<sequence length="211" mass="22597">MIGVLLVDDEWMVRAMLRTILESAEDLTVVAEAADGAEAVVQARRHRPDVALVDIRMPGVDGLTAVRQLRGGPKVIVLTTFDLDEYVRTALRDGAVGFLLKDASADEMTTAVRAVAAGDAALSPRVTRRMLSTFARPSPQDRALARLAPLTGKEREVLATLATGLANADVARQLHLSEATVKTHVSRILTKLGLTNRVQAAILAHHAGLVD</sequence>
<evidence type="ECO:0000259" key="7">
    <source>
        <dbReference type="PROSITE" id="PS50110"/>
    </source>
</evidence>